<accession>A0ABU2BCB6</accession>
<protein>
    <submittedName>
        <fullName evidence="1">Uncharacterized protein</fullName>
    </submittedName>
</protein>
<dbReference type="Proteomes" id="UP001183619">
    <property type="component" value="Unassembled WGS sequence"/>
</dbReference>
<name>A0ABU2BCB6_9CORY</name>
<evidence type="ECO:0000313" key="1">
    <source>
        <dbReference type="EMBL" id="MDR7356235.1"/>
    </source>
</evidence>
<dbReference type="RefSeq" id="WP_277103732.1">
    <property type="nucleotide sequence ID" value="NZ_BAAAJS010000053.1"/>
</dbReference>
<proteinExistence type="predicted"/>
<sequence length="123" mass="14356">MELLQRLVGKQLDNVIIPGYMEHNFFHPEHFALWISVWDGPTIRLGWKLEEIQYSEVSTISYEFDIDAVVCAFADAFTIELGVIEEVESEVDRAELKIRTTRGVLTIDARHLEGFHYYFIPYC</sequence>
<keyword evidence="2" id="KW-1185">Reference proteome</keyword>
<gene>
    <name evidence="1" type="ORF">J2S37_002773</name>
</gene>
<reference evidence="1 2" key="1">
    <citation type="submission" date="2023-07" db="EMBL/GenBank/DDBJ databases">
        <title>Sequencing the genomes of 1000 actinobacteria strains.</title>
        <authorList>
            <person name="Klenk H.-P."/>
        </authorList>
    </citation>
    <scope>NUCLEOTIDE SEQUENCE [LARGE SCALE GENOMIC DNA]</scope>
    <source>
        <strain evidence="1 2">DSM 44508</strain>
    </source>
</reference>
<organism evidence="1 2">
    <name type="scientific">Corynebacterium felinum</name>
    <dbReference type="NCBI Taxonomy" id="131318"/>
    <lineage>
        <taxon>Bacteria</taxon>
        <taxon>Bacillati</taxon>
        <taxon>Actinomycetota</taxon>
        <taxon>Actinomycetes</taxon>
        <taxon>Mycobacteriales</taxon>
        <taxon>Corynebacteriaceae</taxon>
        <taxon>Corynebacterium</taxon>
    </lineage>
</organism>
<evidence type="ECO:0000313" key="2">
    <source>
        <dbReference type="Proteomes" id="UP001183619"/>
    </source>
</evidence>
<dbReference type="EMBL" id="JAVDYF010000001">
    <property type="protein sequence ID" value="MDR7356235.1"/>
    <property type="molecule type" value="Genomic_DNA"/>
</dbReference>
<comment type="caution">
    <text evidence="1">The sequence shown here is derived from an EMBL/GenBank/DDBJ whole genome shotgun (WGS) entry which is preliminary data.</text>
</comment>